<dbReference type="GO" id="GO:0005886">
    <property type="term" value="C:plasma membrane"/>
    <property type="evidence" value="ECO:0007669"/>
    <property type="project" value="TreeGrafter"/>
</dbReference>
<dbReference type="Pfam" id="PF12796">
    <property type="entry name" value="Ank_2"/>
    <property type="match status" value="1"/>
</dbReference>
<evidence type="ECO:0000256" key="2">
    <source>
        <dbReference type="ARBA" id="ARBA00022692"/>
    </source>
</evidence>
<dbReference type="PROSITE" id="PS50297">
    <property type="entry name" value="ANK_REP_REGION"/>
    <property type="match status" value="1"/>
</dbReference>
<dbReference type="SUPFAM" id="SSF48403">
    <property type="entry name" value="Ankyrin repeat"/>
    <property type="match status" value="1"/>
</dbReference>
<feature type="transmembrane region" description="Helical" evidence="8">
    <location>
        <begin position="228"/>
        <end position="248"/>
    </location>
</feature>
<dbReference type="Proteomes" id="UP000032180">
    <property type="component" value="Chromosome 11"/>
</dbReference>
<dbReference type="SMART" id="SM00248">
    <property type="entry name" value="ANK"/>
    <property type="match status" value="2"/>
</dbReference>
<feature type="transmembrane region" description="Helical" evidence="8">
    <location>
        <begin position="162"/>
        <end position="185"/>
    </location>
</feature>
<reference evidence="10 11" key="1">
    <citation type="submission" date="2012-08" db="EMBL/GenBank/DDBJ databases">
        <title>Oryza genome evolution.</title>
        <authorList>
            <person name="Wing R.A."/>
        </authorList>
    </citation>
    <scope>NUCLEOTIDE SEQUENCE</scope>
</reference>
<evidence type="ECO:0000256" key="5">
    <source>
        <dbReference type="ARBA" id="ARBA00023043"/>
    </source>
</evidence>
<keyword evidence="11" id="KW-1185">Reference proteome</keyword>
<feature type="domain" description="PGG" evidence="9">
    <location>
        <begin position="115"/>
        <end position="220"/>
    </location>
</feature>
<keyword evidence="5 7" id="KW-0040">ANK repeat</keyword>
<evidence type="ECO:0000313" key="10">
    <source>
        <dbReference type="EnsemblPlants" id="LPERR11G04420.1"/>
    </source>
</evidence>
<evidence type="ECO:0000259" key="9">
    <source>
        <dbReference type="Pfam" id="PF13962"/>
    </source>
</evidence>
<dbReference type="Pfam" id="PF13962">
    <property type="entry name" value="PGG"/>
    <property type="match status" value="1"/>
</dbReference>
<dbReference type="PANTHER" id="PTHR24186:SF41">
    <property type="entry name" value="PGG DOMAIN-CONTAINING PROTEIN"/>
    <property type="match status" value="1"/>
</dbReference>
<proteinExistence type="predicted"/>
<evidence type="ECO:0000313" key="11">
    <source>
        <dbReference type="Proteomes" id="UP000032180"/>
    </source>
</evidence>
<dbReference type="Gramene" id="LPERR11G04420.1">
    <property type="protein sequence ID" value="LPERR11G04420.1"/>
    <property type="gene ID" value="LPERR11G04420"/>
</dbReference>
<dbReference type="PANTHER" id="PTHR24186">
    <property type="entry name" value="PROTEIN PHOSPHATASE 1 REGULATORY SUBUNIT"/>
    <property type="match status" value="1"/>
</dbReference>
<dbReference type="STRING" id="77586.A0A0D9XPR1"/>
<feature type="repeat" description="ANK" evidence="7">
    <location>
        <begin position="60"/>
        <end position="82"/>
    </location>
</feature>
<dbReference type="HOGENOM" id="CLU_1108448_0_0_1"/>
<evidence type="ECO:0000256" key="3">
    <source>
        <dbReference type="ARBA" id="ARBA00022737"/>
    </source>
</evidence>
<evidence type="ECO:0000256" key="7">
    <source>
        <dbReference type="PROSITE-ProRule" id="PRU00023"/>
    </source>
</evidence>
<dbReference type="Gene3D" id="1.25.40.20">
    <property type="entry name" value="Ankyrin repeat-containing domain"/>
    <property type="match status" value="1"/>
</dbReference>
<dbReference type="InterPro" id="IPR026961">
    <property type="entry name" value="PGG_dom"/>
</dbReference>
<dbReference type="eggNOG" id="KOG0504">
    <property type="taxonomic scope" value="Eukaryota"/>
</dbReference>
<feature type="transmembrane region" description="Helical" evidence="8">
    <location>
        <begin position="197"/>
        <end position="216"/>
    </location>
</feature>
<dbReference type="PROSITE" id="PS50088">
    <property type="entry name" value="ANK_REPEAT"/>
    <property type="match status" value="1"/>
</dbReference>
<dbReference type="AlphaFoldDB" id="A0A0D9XPR1"/>
<reference evidence="11" key="2">
    <citation type="submission" date="2013-12" db="EMBL/GenBank/DDBJ databases">
        <authorList>
            <person name="Yu Y."/>
            <person name="Lee S."/>
            <person name="de Baynast K."/>
            <person name="Wissotski M."/>
            <person name="Liu L."/>
            <person name="Talag J."/>
            <person name="Goicoechea J."/>
            <person name="Angelova A."/>
            <person name="Jetty R."/>
            <person name="Kudrna D."/>
            <person name="Golser W."/>
            <person name="Rivera L."/>
            <person name="Zhang J."/>
            <person name="Wing R."/>
        </authorList>
    </citation>
    <scope>NUCLEOTIDE SEQUENCE</scope>
</reference>
<dbReference type="InterPro" id="IPR002110">
    <property type="entry name" value="Ankyrin_rpt"/>
</dbReference>
<keyword evidence="6 8" id="KW-0472">Membrane</keyword>
<evidence type="ECO:0000256" key="1">
    <source>
        <dbReference type="ARBA" id="ARBA00004141"/>
    </source>
</evidence>
<dbReference type="EnsemblPlants" id="LPERR11G04420.1">
    <property type="protein sequence ID" value="LPERR11G04420.1"/>
    <property type="gene ID" value="LPERR11G04420"/>
</dbReference>
<keyword evidence="4 8" id="KW-1133">Transmembrane helix</keyword>
<organism evidence="10 11">
    <name type="scientific">Leersia perrieri</name>
    <dbReference type="NCBI Taxonomy" id="77586"/>
    <lineage>
        <taxon>Eukaryota</taxon>
        <taxon>Viridiplantae</taxon>
        <taxon>Streptophyta</taxon>
        <taxon>Embryophyta</taxon>
        <taxon>Tracheophyta</taxon>
        <taxon>Spermatophyta</taxon>
        <taxon>Magnoliopsida</taxon>
        <taxon>Liliopsida</taxon>
        <taxon>Poales</taxon>
        <taxon>Poaceae</taxon>
        <taxon>BOP clade</taxon>
        <taxon>Oryzoideae</taxon>
        <taxon>Oryzeae</taxon>
        <taxon>Oryzinae</taxon>
        <taxon>Leersia</taxon>
    </lineage>
</organism>
<sequence length="251" mass="27181">MGHDNVVQKIIKEFPDAEELRDSHGETFLHAAAREKHSPVVSLAIKNSKQSDLLNTQDEHGNTPLHLAVVAGAPSIVDALVQTNVLNDDGHTPLDLASTSTNLFNMPWRGIDIAKRIEKMSDGLAVVATLVASVAFTAGFNMPGSYGDDGTANLKSNLTFKTFMVLDTLAIATSVIAVTVILLVYGKVSRFDSWKSFTIALNFTWVSLVSLVVTFYTAVRAVITTSKAGSIVFVLIYVGLIVLVFFIGRWI</sequence>
<evidence type="ECO:0000256" key="8">
    <source>
        <dbReference type="SAM" id="Phobius"/>
    </source>
</evidence>
<evidence type="ECO:0000256" key="4">
    <source>
        <dbReference type="ARBA" id="ARBA00022989"/>
    </source>
</evidence>
<dbReference type="InterPro" id="IPR036770">
    <property type="entry name" value="Ankyrin_rpt-contain_sf"/>
</dbReference>
<keyword evidence="2 8" id="KW-0812">Transmembrane</keyword>
<evidence type="ECO:0000256" key="6">
    <source>
        <dbReference type="ARBA" id="ARBA00023136"/>
    </source>
</evidence>
<accession>A0A0D9XPR1</accession>
<feature type="transmembrane region" description="Helical" evidence="8">
    <location>
        <begin position="123"/>
        <end position="142"/>
    </location>
</feature>
<reference evidence="10" key="3">
    <citation type="submission" date="2015-04" db="UniProtKB">
        <authorList>
            <consortium name="EnsemblPlants"/>
        </authorList>
    </citation>
    <scope>IDENTIFICATION</scope>
</reference>
<keyword evidence="3" id="KW-0677">Repeat</keyword>
<name>A0A0D9XPR1_9ORYZ</name>
<comment type="subcellular location">
    <subcellularLocation>
        <location evidence="1">Membrane</location>
        <topology evidence="1">Multi-pass membrane protein</topology>
    </subcellularLocation>
</comment>
<protein>
    <recommendedName>
        <fullName evidence="9">PGG domain-containing protein</fullName>
    </recommendedName>
</protein>